<organism evidence="2 3">
    <name type="scientific">Ceratitis capitata</name>
    <name type="common">Mediterranean fruit fly</name>
    <name type="synonym">Tephritis capitata</name>
    <dbReference type="NCBI Taxonomy" id="7213"/>
    <lineage>
        <taxon>Eukaryota</taxon>
        <taxon>Metazoa</taxon>
        <taxon>Ecdysozoa</taxon>
        <taxon>Arthropoda</taxon>
        <taxon>Hexapoda</taxon>
        <taxon>Insecta</taxon>
        <taxon>Pterygota</taxon>
        <taxon>Neoptera</taxon>
        <taxon>Endopterygota</taxon>
        <taxon>Diptera</taxon>
        <taxon>Brachycera</taxon>
        <taxon>Muscomorpha</taxon>
        <taxon>Tephritoidea</taxon>
        <taxon>Tephritidae</taxon>
        <taxon>Ceratitis</taxon>
        <taxon>Ceratitis</taxon>
    </lineage>
</organism>
<feature type="region of interest" description="Disordered" evidence="1">
    <location>
        <begin position="71"/>
        <end position="93"/>
    </location>
</feature>
<feature type="compositionally biased region" description="Acidic residues" evidence="1">
    <location>
        <begin position="15"/>
        <end position="30"/>
    </location>
</feature>
<protein>
    <submittedName>
        <fullName evidence="2">(Mediterranean fruit fly) hypothetical protein</fullName>
    </submittedName>
</protein>
<sequence>MEITPSVIGILPGGQEEEAQPDPPEAEAMEEGAVPKCTSSQVKSRTSNIVADEIIPSTKELQELAEGLNLMRTGSNSEDQMLSDFDEHTGKRE</sequence>
<proteinExistence type="predicted"/>
<accession>A0A811USC0</accession>
<evidence type="ECO:0000313" key="3">
    <source>
        <dbReference type="Proteomes" id="UP000606786"/>
    </source>
</evidence>
<dbReference type="EMBL" id="CAJHJT010000023">
    <property type="protein sequence ID" value="CAD7001850.1"/>
    <property type="molecule type" value="Genomic_DNA"/>
</dbReference>
<evidence type="ECO:0000256" key="1">
    <source>
        <dbReference type="SAM" id="MobiDB-lite"/>
    </source>
</evidence>
<name>A0A811USC0_CERCA</name>
<gene>
    <name evidence="2" type="ORF">CCAP1982_LOCUS10340</name>
</gene>
<reference evidence="2" key="1">
    <citation type="submission" date="2020-11" db="EMBL/GenBank/DDBJ databases">
        <authorList>
            <person name="Whitehead M."/>
        </authorList>
    </citation>
    <scope>NUCLEOTIDE SEQUENCE</scope>
    <source>
        <strain evidence="2">EGII</strain>
    </source>
</reference>
<comment type="caution">
    <text evidence="2">The sequence shown here is derived from an EMBL/GenBank/DDBJ whole genome shotgun (WGS) entry which is preliminary data.</text>
</comment>
<dbReference type="AlphaFoldDB" id="A0A811USC0"/>
<keyword evidence="3" id="KW-1185">Reference proteome</keyword>
<evidence type="ECO:0000313" key="2">
    <source>
        <dbReference type="EMBL" id="CAD7001850.1"/>
    </source>
</evidence>
<dbReference type="Proteomes" id="UP000606786">
    <property type="component" value="Unassembled WGS sequence"/>
</dbReference>
<feature type="region of interest" description="Disordered" evidence="1">
    <location>
        <begin position="1"/>
        <end position="40"/>
    </location>
</feature>